<feature type="compositionally biased region" description="Basic residues" evidence="2">
    <location>
        <begin position="649"/>
        <end position="659"/>
    </location>
</feature>
<sequence>MSSKSHGKSSKRTATTPRRLRSGTPYGDTTCQPPTQPKKDSKKTVKEPPTQPYQDDSDAEAANEKEKPTKTSRPKSNSTHHVEQLNHRSNSHCSSSSTVSSPKQCQKGQTLKAILESIETNFSLKSKSSKRKTLRDLLDQKMGKEKECVGQKSNAKEHTKPAVSDKSSNTPENNHHYKKHVDKDSTNDKKIEEHKKSETSPKQNTTHTQTTTDSRSFAKVKNEPPDDYWAMRQNYSDKTANRNSSVELRIKADGPTGNSDDHSQTFRISCSRPESSEHSPGASHRSMKPDIVLKVRPRSSSLSALRDSKRPAEAYKTTGRFNGCLESQSTILSTISPLSFKANSGYSNGVKHRYNYSNSNLHTHGVVLQDGPIVLKRGLSVAKSLNFEQLEQHDVVEESNLPPVANTVELLSEPHDYHHHQQASKDPPFQLTDYSLIANSHHVEKFTDKIRDSPEPPVLEPMTLIKTESRQDSDVYGGLYEDRIDSKVKEDAVRLWGEPGIESLRLNERLGDVFVGGGGCSPMATVFPTQEKEETEDEGSSRAEDDEGGDDDDGDEDVDGVADTDVRRIIARRKSKTRDDGDFSSHAAPLSASASASDETGSRRRRKGRPSRKAKTERRWQTADLCLSPREEEEEEEDDEEDRGSSTPKGKHKNRHGKSVSKSASFNTKKGSGKKQGDAGSGVRRPRKSVDLEALWADPQLDTHAFLLWASENRCEVERQNRAVSAGGVEDLLATQWRQLPFSSKLHFLCRARDASTDHSKYTGRKQKAAAVQKKDPPPTDGRSVYEEFLRLPQERQKDLLRKWLRFFQKMLPRLEYQDFISDFKKACKSLQLRPVPARRKNARLRNLDPSHYHMLFEKIRETRPRVISVYNKRKAREEELLKQSFNAMIRRLIYGQPWPFVRGCRSKLLGELLKDIQQLEVEEVLAQIDLPLTLSADLPDPFTAKDLTGPGSLTSDNVATDSGSGDPGHSATGSNAHGTSTTINNGTNKDGHQRKGSSTSTGTTTINNNTINNNSNGNNPLCSSACTSPLSLCGGPAGDAELPDSPFVLNVLDGLRHAADMPILDQKCLDSVFLGPPSRSRSQTPRDTQFQNSATYRRTLLYKHIQPLLDSRGMPLPSSALFHSHSAQYFYPDDR</sequence>
<organism evidence="4 5">
    <name type="scientific">Littorina saxatilis</name>
    <dbReference type="NCBI Taxonomy" id="31220"/>
    <lineage>
        <taxon>Eukaryota</taxon>
        <taxon>Metazoa</taxon>
        <taxon>Spiralia</taxon>
        <taxon>Lophotrochozoa</taxon>
        <taxon>Mollusca</taxon>
        <taxon>Gastropoda</taxon>
        <taxon>Caenogastropoda</taxon>
        <taxon>Littorinimorpha</taxon>
        <taxon>Littorinoidea</taxon>
        <taxon>Littorinidae</taxon>
        <taxon>Littorina</taxon>
    </lineage>
</organism>
<feature type="compositionally biased region" description="Basic and acidic residues" evidence="2">
    <location>
        <begin position="181"/>
        <end position="199"/>
    </location>
</feature>
<dbReference type="InterPro" id="IPR009071">
    <property type="entry name" value="HMG_box_dom"/>
</dbReference>
<feature type="compositionally biased region" description="Basic and acidic residues" evidence="2">
    <location>
        <begin position="37"/>
        <end position="46"/>
    </location>
</feature>
<proteinExistence type="predicted"/>
<evidence type="ECO:0000313" key="5">
    <source>
        <dbReference type="Proteomes" id="UP001374579"/>
    </source>
</evidence>
<feature type="region of interest" description="Disordered" evidence="2">
    <location>
        <begin position="519"/>
        <end position="686"/>
    </location>
</feature>
<keyword evidence="1" id="KW-0238">DNA-binding</keyword>
<accession>A0AAN9BZF6</accession>
<feature type="region of interest" description="Disordered" evidence="2">
    <location>
        <begin position="1"/>
        <end position="287"/>
    </location>
</feature>
<dbReference type="AlphaFoldDB" id="A0AAN9BZF6"/>
<feature type="compositionally biased region" description="Low complexity" evidence="2">
    <location>
        <begin position="997"/>
        <end position="1019"/>
    </location>
</feature>
<keyword evidence="5" id="KW-1185">Reference proteome</keyword>
<evidence type="ECO:0000256" key="2">
    <source>
        <dbReference type="SAM" id="MobiDB-lite"/>
    </source>
</evidence>
<dbReference type="Proteomes" id="UP001374579">
    <property type="component" value="Unassembled WGS sequence"/>
</dbReference>
<dbReference type="GO" id="GO:0003677">
    <property type="term" value="F:DNA binding"/>
    <property type="evidence" value="ECO:0007669"/>
    <property type="project" value="UniProtKB-UniRule"/>
</dbReference>
<feature type="compositionally biased region" description="Acidic residues" evidence="2">
    <location>
        <begin position="533"/>
        <end position="562"/>
    </location>
</feature>
<feature type="domain" description="HMG box" evidence="3">
    <location>
        <begin position="699"/>
        <end position="767"/>
    </location>
</feature>
<name>A0AAN9BZF6_9CAEN</name>
<feature type="DNA-binding region" description="HMG box" evidence="1">
    <location>
        <begin position="699"/>
        <end position="767"/>
    </location>
</feature>
<feature type="region of interest" description="Disordered" evidence="2">
    <location>
        <begin position="760"/>
        <end position="781"/>
    </location>
</feature>
<feature type="compositionally biased region" description="Low complexity" evidence="2">
    <location>
        <begin position="584"/>
        <end position="597"/>
    </location>
</feature>
<gene>
    <name evidence="4" type="ORF">V1264_000480</name>
</gene>
<reference evidence="4 5" key="1">
    <citation type="submission" date="2024-02" db="EMBL/GenBank/DDBJ databases">
        <title>Chromosome-scale genome assembly of the rough periwinkle Littorina saxatilis.</title>
        <authorList>
            <person name="De Jode A."/>
            <person name="Faria R."/>
            <person name="Formenti G."/>
            <person name="Sims Y."/>
            <person name="Smith T.P."/>
            <person name="Tracey A."/>
            <person name="Wood J.M.D."/>
            <person name="Zagrodzka Z.B."/>
            <person name="Johannesson K."/>
            <person name="Butlin R.K."/>
            <person name="Leder E.H."/>
        </authorList>
    </citation>
    <scope>NUCLEOTIDE SEQUENCE [LARGE SCALE GENOMIC DNA]</scope>
    <source>
        <strain evidence="4">Snail1</strain>
        <tissue evidence="4">Muscle</tissue>
    </source>
</reference>
<keyword evidence="1" id="KW-0539">Nucleus</keyword>
<comment type="caution">
    <text evidence="4">The sequence shown here is derived from an EMBL/GenBank/DDBJ whole genome shotgun (WGS) entry which is preliminary data.</text>
</comment>
<feature type="compositionally biased region" description="Polar residues" evidence="2">
    <location>
        <begin position="972"/>
        <end position="989"/>
    </location>
</feature>
<feature type="compositionally biased region" description="Basic and acidic residues" evidence="2">
    <location>
        <begin position="134"/>
        <end position="160"/>
    </location>
</feature>
<feature type="compositionally biased region" description="Polar residues" evidence="2">
    <location>
        <begin position="952"/>
        <end position="964"/>
    </location>
</feature>
<feature type="compositionally biased region" description="Basic residues" evidence="2">
    <location>
        <begin position="1"/>
        <end position="11"/>
    </location>
</feature>
<dbReference type="PROSITE" id="PS50118">
    <property type="entry name" value="HMG_BOX_2"/>
    <property type="match status" value="1"/>
</dbReference>
<evidence type="ECO:0000256" key="1">
    <source>
        <dbReference type="PROSITE-ProRule" id="PRU00267"/>
    </source>
</evidence>
<feature type="compositionally biased region" description="Polar residues" evidence="2">
    <location>
        <begin position="660"/>
        <end position="670"/>
    </location>
</feature>
<dbReference type="GO" id="GO:0005634">
    <property type="term" value="C:nucleus"/>
    <property type="evidence" value="ECO:0007669"/>
    <property type="project" value="UniProtKB-UniRule"/>
</dbReference>
<feature type="compositionally biased region" description="Basic residues" evidence="2">
    <location>
        <begin position="603"/>
        <end position="616"/>
    </location>
</feature>
<feature type="compositionally biased region" description="Low complexity" evidence="2">
    <location>
        <begin position="91"/>
        <end position="101"/>
    </location>
</feature>
<feature type="compositionally biased region" description="Acidic residues" evidence="2">
    <location>
        <begin position="631"/>
        <end position="642"/>
    </location>
</feature>
<feature type="region of interest" description="Disordered" evidence="2">
    <location>
        <begin position="940"/>
        <end position="1019"/>
    </location>
</feature>
<evidence type="ECO:0000259" key="3">
    <source>
        <dbReference type="PROSITE" id="PS50118"/>
    </source>
</evidence>
<feature type="compositionally biased region" description="Polar residues" evidence="2">
    <location>
        <begin position="233"/>
        <end position="246"/>
    </location>
</feature>
<evidence type="ECO:0000313" key="4">
    <source>
        <dbReference type="EMBL" id="KAK7114417.1"/>
    </source>
</evidence>
<dbReference type="EMBL" id="JBAMIC010000001">
    <property type="protein sequence ID" value="KAK7114417.1"/>
    <property type="molecule type" value="Genomic_DNA"/>
</dbReference>
<protein>
    <recommendedName>
        <fullName evidence="3">HMG box domain-containing protein</fullName>
    </recommendedName>
</protein>